<proteinExistence type="predicted"/>
<keyword evidence="3" id="KW-1185">Reference proteome</keyword>
<dbReference type="InterPro" id="IPR001584">
    <property type="entry name" value="Integrase_cat-core"/>
</dbReference>
<dbReference type="NCBIfam" id="NF033516">
    <property type="entry name" value="transpos_IS3"/>
    <property type="match status" value="1"/>
</dbReference>
<organism evidence="2 3">
    <name type="scientific">Vibrio pomeroyi</name>
    <dbReference type="NCBI Taxonomy" id="198832"/>
    <lineage>
        <taxon>Bacteria</taxon>
        <taxon>Pseudomonadati</taxon>
        <taxon>Pseudomonadota</taxon>
        <taxon>Gammaproteobacteria</taxon>
        <taxon>Vibrionales</taxon>
        <taxon>Vibrionaceae</taxon>
        <taxon>Vibrio</taxon>
    </lineage>
</organism>
<dbReference type="RefSeq" id="WP_372127158.1">
    <property type="nucleotide sequence ID" value="NZ_JBFSSG010000201.1"/>
</dbReference>
<evidence type="ECO:0000259" key="1">
    <source>
        <dbReference type="PROSITE" id="PS50994"/>
    </source>
</evidence>
<dbReference type="EMBL" id="JBFSSG010000201">
    <property type="protein sequence ID" value="MEZ8724710.1"/>
    <property type="molecule type" value="Genomic_DNA"/>
</dbReference>
<dbReference type="PANTHER" id="PTHR46889">
    <property type="entry name" value="TRANSPOSASE INSF FOR INSERTION SEQUENCE IS3B-RELATED"/>
    <property type="match status" value="1"/>
</dbReference>
<evidence type="ECO:0000313" key="2">
    <source>
        <dbReference type="EMBL" id="MEZ8724710.1"/>
    </source>
</evidence>
<feature type="non-terminal residue" evidence="2">
    <location>
        <position position="255"/>
    </location>
</feature>
<dbReference type="InterPro" id="IPR012337">
    <property type="entry name" value="RNaseH-like_sf"/>
</dbReference>
<dbReference type="Proteomes" id="UP001570071">
    <property type="component" value="Unassembled WGS sequence"/>
</dbReference>
<dbReference type="InterPro" id="IPR050900">
    <property type="entry name" value="Transposase_IS3/IS150/IS904"/>
</dbReference>
<comment type="caution">
    <text evidence="2">The sequence shown here is derived from an EMBL/GenBank/DDBJ whole genome shotgun (WGS) entry which is preliminary data.</text>
</comment>
<dbReference type="Pfam" id="PF13333">
    <property type="entry name" value="rve_2"/>
    <property type="match status" value="1"/>
</dbReference>
<dbReference type="PANTHER" id="PTHR46889:SF4">
    <property type="entry name" value="TRANSPOSASE INSO FOR INSERTION SEQUENCE ELEMENT IS911B-RELATED"/>
    <property type="match status" value="1"/>
</dbReference>
<protein>
    <submittedName>
        <fullName evidence="2">IS3 family transposase</fullName>
    </submittedName>
</protein>
<dbReference type="PROSITE" id="PS50994">
    <property type="entry name" value="INTEGRASE"/>
    <property type="match status" value="1"/>
</dbReference>
<dbReference type="InterPro" id="IPR025948">
    <property type="entry name" value="HTH-like_dom"/>
</dbReference>
<dbReference type="Gene3D" id="3.30.420.10">
    <property type="entry name" value="Ribonuclease H-like superfamily/Ribonuclease H"/>
    <property type="match status" value="1"/>
</dbReference>
<feature type="domain" description="Integrase catalytic" evidence="1">
    <location>
        <begin position="115"/>
        <end position="255"/>
    </location>
</feature>
<reference evidence="2 3" key="1">
    <citation type="journal article" date="2024" name="ISME J.">
        <title>Tailless and filamentous prophages are predominant in marine Vibrio.</title>
        <authorList>
            <person name="Steensen K."/>
            <person name="Seneca J."/>
            <person name="Bartlau N."/>
            <person name="Yu X.A."/>
            <person name="Hussain F.A."/>
            <person name="Polz M.F."/>
        </authorList>
    </citation>
    <scope>NUCLEOTIDE SEQUENCE [LARGE SCALE GENOMIC DNA]</scope>
    <source>
        <strain evidence="2 3">10N.239.312.F12</strain>
    </source>
</reference>
<dbReference type="Pfam" id="PF13276">
    <property type="entry name" value="HTH_21"/>
    <property type="match status" value="1"/>
</dbReference>
<gene>
    <name evidence="2" type="ORF">AB6D66_27145</name>
</gene>
<dbReference type="Pfam" id="PF00665">
    <property type="entry name" value="rve"/>
    <property type="match status" value="1"/>
</dbReference>
<accession>A0ABV4N5G8</accession>
<dbReference type="InterPro" id="IPR048020">
    <property type="entry name" value="Transpos_IS3"/>
</dbReference>
<dbReference type="SUPFAM" id="SSF53098">
    <property type="entry name" value="Ribonuclease H-like"/>
    <property type="match status" value="1"/>
</dbReference>
<sequence length="255" mass="29814">MALTLKGQYPLKHLLHTLQLAKSVFYYQAQTSKRPNSYERELQLIKSIYHEHKGRYGYRRIHLELKNQGFVLNHKTVQRLMAQLNLKSTVRIKKYRSYRGESGTTAPNVLERDFSATQPDEKWVTDVTEFKVKEQKVYLSPVVDLFTQEVVAYRVAKNACLPLVTDMLTEAISTLKPNSKPIIHSDQGWQYRHRHYQKKVAESGLTQSMSRKGNCLDNAVAENFFALLKTEMYHNQSFEDADALIEQIKEYIEYY</sequence>
<dbReference type="InterPro" id="IPR036397">
    <property type="entry name" value="RNaseH_sf"/>
</dbReference>
<name>A0ABV4N5G8_9VIBR</name>
<evidence type="ECO:0000313" key="3">
    <source>
        <dbReference type="Proteomes" id="UP001570071"/>
    </source>
</evidence>